<dbReference type="GO" id="GO:0005634">
    <property type="term" value="C:nucleus"/>
    <property type="evidence" value="ECO:0007669"/>
    <property type="project" value="UniProtKB-SubCell"/>
</dbReference>
<dbReference type="FunFam" id="3.90.430.10:FF:000001">
    <property type="entry name" value="Copper fist DNA-binding protein"/>
    <property type="match status" value="1"/>
</dbReference>
<evidence type="ECO:0000313" key="12">
    <source>
        <dbReference type="Proteomes" id="UP000053477"/>
    </source>
</evidence>
<evidence type="ECO:0000256" key="4">
    <source>
        <dbReference type="ARBA" id="ARBA00023008"/>
    </source>
</evidence>
<reference evidence="11 12" key="1">
    <citation type="submission" date="2015-04" db="EMBL/GenBank/DDBJ databases">
        <title>Complete genome sequence of Schizopora paradoxa KUC8140, a cosmopolitan wood degrader in East Asia.</title>
        <authorList>
            <consortium name="DOE Joint Genome Institute"/>
            <person name="Min B."/>
            <person name="Park H."/>
            <person name="Jang Y."/>
            <person name="Kim J.-J."/>
            <person name="Kim K.H."/>
            <person name="Pangilinan J."/>
            <person name="Lipzen A."/>
            <person name="Riley R."/>
            <person name="Grigoriev I.V."/>
            <person name="Spatafora J.W."/>
            <person name="Choi I.-G."/>
        </authorList>
    </citation>
    <scope>NUCLEOTIDE SEQUENCE [LARGE SCALE GENOMIC DNA]</scope>
    <source>
        <strain evidence="11 12">KUC8140</strain>
    </source>
</reference>
<dbReference type="PROSITE" id="PS50073">
    <property type="entry name" value="COPPER_FIST_2"/>
    <property type="match status" value="1"/>
</dbReference>
<keyword evidence="6" id="KW-0804">Transcription</keyword>
<dbReference type="InterPro" id="IPR001083">
    <property type="entry name" value="Cu_fist_DNA-bd_dom"/>
</dbReference>
<dbReference type="GO" id="GO:0006878">
    <property type="term" value="P:intracellular copper ion homeostasis"/>
    <property type="evidence" value="ECO:0007669"/>
    <property type="project" value="TreeGrafter"/>
</dbReference>
<keyword evidence="9" id="KW-0812">Transmembrane</keyword>
<dbReference type="SUPFAM" id="SSF57879">
    <property type="entry name" value="Zinc domain conserved in yeast copper-regulated transcription factors"/>
    <property type="match status" value="1"/>
</dbReference>
<dbReference type="InterPro" id="IPR036395">
    <property type="entry name" value="Cu_fist_DNA-bd_dom_sf"/>
</dbReference>
<evidence type="ECO:0000256" key="6">
    <source>
        <dbReference type="ARBA" id="ARBA00023163"/>
    </source>
</evidence>
<keyword evidence="12" id="KW-1185">Reference proteome</keyword>
<dbReference type="PANTHER" id="PTHR28088:SF5">
    <property type="entry name" value="TRANSCRIPTIONAL ACTIVATOR HAA1-RELATED"/>
    <property type="match status" value="1"/>
</dbReference>
<keyword evidence="5" id="KW-0805">Transcription regulation</keyword>
<proteinExistence type="predicted"/>
<keyword evidence="3" id="KW-0862">Zinc</keyword>
<sequence>MVFINSKKFACESCIKGHRSSNCHHNDRPLFEIKKKGRPVSQCEKCREARQARRIHAKCTCDTDKSASASSSSSAPSGSKKGKRFIPTVPALPNGLKDAMKTPTIASSPIETGSSRSQVDSLLNPCHCADVWNCKCRSQNREDPNGSRAPNALMVSRPPFSNGLSALAAAAACCSPAPLPPIALPPYSQISGDSAIQRRPSPGSHRHAKVARRTSPVPASPVSPHRSPLPPISPPSPIFDFHHHPPPPMFSRASTSTFTVTSSSSTRDDDCCCGHRCECEGCTKHDTQTTTQTQTQSGPSSHRASSSSHPASCGHDCPTCVDHIGGVELPVPGQQSRSPSFLDDFFARAATLPSPPPQSARSTSLDPTNVTVYPPSLFSKKGGSSSLDEQRGLAFGLVQVPKLEVRWVLRLSVLCTCCPCFHYYFPMTHIFSSSWSAGHSVSLSLILYCGILFLLGYPGLSSVLSYCLSLPCNIYTLVYVPMLHLLFVVGRSVHVQQRHNTTECEICVKPGI</sequence>
<gene>
    <name evidence="11" type="ORF">SCHPADRAFT_480438</name>
</gene>
<dbReference type="EMBL" id="KQ086004">
    <property type="protein sequence ID" value="KLO11301.1"/>
    <property type="molecule type" value="Genomic_DNA"/>
</dbReference>
<keyword evidence="4" id="KW-0186">Copper</keyword>
<feature type="transmembrane region" description="Helical" evidence="9">
    <location>
        <begin position="437"/>
        <end position="457"/>
    </location>
</feature>
<evidence type="ECO:0000256" key="1">
    <source>
        <dbReference type="ARBA" id="ARBA00004123"/>
    </source>
</evidence>
<evidence type="ECO:0000256" key="5">
    <source>
        <dbReference type="ARBA" id="ARBA00023015"/>
    </source>
</evidence>
<feature type="compositionally biased region" description="Pro residues" evidence="8">
    <location>
        <begin position="227"/>
        <end position="237"/>
    </location>
</feature>
<evidence type="ECO:0000259" key="10">
    <source>
        <dbReference type="PROSITE" id="PS50073"/>
    </source>
</evidence>
<accession>A0A0H2S2R7</accession>
<dbReference type="SMART" id="SM00412">
    <property type="entry name" value="Cu_FIST"/>
    <property type="match status" value="1"/>
</dbReference>
<dbReference type="GO" id="GO:0005507">
    <property type="term" value="F:copper ion binding"/>
    <property type="evidence" value="ECO:0007669"/>
    <property type="project" value="InterPro"/>
</dbReference>
<dbReference type="AlphaFoldDB" id="A0A0H2S2R7"/>
<feature type="region of interest" description="Disordered" evidence="8">
    <location>
        <begin position="287"/>
        <end position="310"/>
    </location>
</feature>
<evidence type="ECO:0000256" key="7">
    <source>
        <dbReference type="ARBA" id="ARBA00023242"/>
    </source>
</evidence>
<feature type="compositionally biased region" description="Low complexity" evidence="8">
    <location>
        <begin position="66"/>
        <end position="79"/>
    </location>
</feature>
<evidence type="ECO:0000256" key="8">
    <source>
        <dbReference type="SAM" id="MobiDB-lite"/>
    </source>
</evidence>
<dbReference type="GO" id="GO:0000978">
    <property type="term" value="F:RNA polymerase II cis-regulatory region sequence-specific DNA binding"/>
    <property type="evidence" value="ECO:0007669"/>
    <property type="project" value="TreeGrafter"/>
</dbReference>
<evidence type="ECO:0000256" key="3">
    <source>
        <dbReference type="ARBA" id="ARBA00022833"/>
    </source>
</evidence>
<dbReference type="PRINTS" id="PR00617">
    <property type="entry name" value="COPPERFIST"/>
</dbReference>
<dbReference type="GO" id="GO:0045944">
    <property type="term" value="P:positive regulation of transcription by RNA polymerase II"/>
    <property type="evidence" value="ECO:0007669"/>
    <property type="project" value="TreeGrafter"/>
</dbReference>
<keyword evidence="2" id="KW-0479">Metal-binding</keyword>
<feature type="domain" description="Copper-fist" evidence="10">
    <location>
        <begin position="1"/>
        <end position="40"/>
    </location>
</feature>
<dbReference type="GO" id="GO:0006879">
    <property type="term" value="P:intracellular iron ion homeostasis"/>
    <property type="evidence" value="ECO:0007669"/>
    <property type="project" value="TreeGrafter"/>
</dbReference>
<dbReference type="OrthoDB" id="5600085at2759"/>
<keyword evidence="9" id="KW-0472">Membrane</keyword>
<evidence type="ECO:0000256" key="2">
    <source>
        <dbReference type="ARBA" id="ARBA00022723"/>
    </source>
</evidence>
<protein>
    <recommendedName>
        <fullName evidence="10">Copper-fist domain-containing protein</fullName>
    </recommendedName>
</protein>
<dbReference type="Gene3D" id="3.90.430.10">
    <property type="entry name" value="Copper fist DNA-binding domain"/>
    <property type="match status" value="1"/>
</dbReference>
<comment type="subcellular location">
    <subcellularLocation>
        <location evidence="1">Nucleus</location>
    </subcellularLocation>
</comment>
<organism evidence="11 12">
    <name type="scientific">Schizopora paradoxa</name>
    <dbReference type="NCBI Taxonomy" id="27342"/>
    <lineage>
        <taxon>Eukaryota</taxon>
        <taxon>Fungi</taxon>
        <taxon>Dikarya</taxon>
        <taxon>Basidiomycota</taxon>
        <taxon>Agaricomycotina</taxon>
        <taxon>Agaricomycetes</taxon>
        <taxon>Hymenochaetales</taxon>
        <taxon>Schizoporaceae</taxon>
        <taxon>Schizopora</taxon>
    </lineage>
</organism>
<evidence type="ECO:0000256" key="9">
    <source>
        <dbReference type="SAM" id="Phobius"/>
    </source>
</evidence>
<dbReference type="PANTHER" id="PTHR28088">
    <property type="entry name" value="TRANSCRIPTIONAL ACTIVATOR HAA1-RELATED"/>
    <property type="match status" value="1"/>
</dbReference>
<dbReference type="SMART" id="SM01090">
    <property type="entry name" value="Copper-fist"/>
    <property type="match status" value="1"/>
</dbReference>
<dbReference type="STRING" id="27342.A0A0H2S2R7"/>
<evidence type="ECO:0000313" key="11">
    <source>
        <dbReference type="EMBL" id="KLO11301.1"/>
    </source>
</evidence>
<name>A0A0H2S2R7_9AGAM</name>
<dbReference type="InterPro" id="IPR051763">
    <property type="entry name" value="Copper_Homeo_Regul"/>
</dbReference>
<feature type="region of interest" description="Disordered" evidence="8">
    <location>
        <begin position="64"/>
        <end position="100"/>
    </location>
</feature>
<keyword evidence="9" id="KW-1133">Transmembrane helix</keyword>
<dbReference type="GO" id="GO:0000981">
    <property type="term" value="F:DNA-binding transcription factor activity, RNA polymerase II-specific"/>
    <property type="evidence" value="ECO:0007669"/>
    <property type="project" value="TreeGrafter"/>
</dbReference>
<feature type="transmembrane region" description="Helical" evidence="9">
    <location>
        <begin position="463"/>
        <end position="489"/>
    </location>
</feature>
<dbReference type="InParanoid" id="A0A0H2S2R7"/>
<dbReference type="Proteomes" id="UP000053477">
    <property type="component" value="Unassembled WGS sequence"/>
</dbReference>
<dbReference type="Pfam" id="PF00649">
    <property type="entry name" value="Copper-fist"/>
    <property type="match status" value="1"/>
</dbReference>
<feature type="region of interest" description="Disordered" evidence="8">
    <location>
        <begin position="190"/>
        <end position="247"/>
    </location>
</feature>
<keyword evidence="7" id="KW-0539">Nucleus</keyword>
<feature type="compositionally biased region" description="Low complexity" evidence="8">
    <location>
        <begin position="288"/>
        <end position="310"/>
    </location>
</feature>